<proteinExistence type="predicted"/>
<evidence type="ECO:0000313" key="1">
    <source>
        <dbReference type="EMBL" id="MBX36055.1"/>
    </source>
</evidence>
<reference evidence="1" key="1">
    <citation type="submission" date="2018-02" db="EMBL/GenBank/DDBJ databases">
        <title>Rhizophora mucronata_Transcriptome.</title>
        <authorList>
            <person name="Meera S.P."/>
            <person name="Sreeshan A."/>
            <person name="Augustine A."/>
        </authorList>
    </citation>
    <scope>NUCLEOTIDE SEQUENCE</scope>
    <source>
        <tissue evidence="1">Leaf</tissue>
    </source>
</reference>
<protein>
    <submittedName>
        <fullName evidence="1">Uncharacterized protein</fullName>
    </submittedName>
</protein>
<accession>A0A2P2N0P1</accession>
<organism evidence="1">
    <name type="scientific">Rhizophora mucronata</name>
    <name type="common">Asiatic mangrove</name>
    <dbReference type="NCBI Taxonomy" id="61149"/>
    <lineage>
        <taxon>Eukaryota</taxon>
        <taxon>Viridiplantae</taxon>
        <taxon>Streptophyta</taxon>
        <taxon>Embryophyta</taxon>
        <taxon>Tracheophyta</taxon>
        <taxon>Spermatophyta</taxon>
        <taxon>Magnoliopsida</taxon>
        <taxon>eudicotyledons</taxon>
        <taxon>Gunneridae</taxon>
        <taxon>Pentapetalae</taxon>
        <taxon>rosids</taxon>
        <taxon>fabids</taxon>
        <taxon>Malpighiales</taxon>
        <taxon>Rhizophoraceae</taxon>
        <taxon>Rhizophora</taxon>
    </lineage>
</organism>
<name>A0A2P2N0P1_RHIMU</name>
<dbReference type="AlphaFoldDB" id="A0A2P2N0P1"/>
<dbReference type="EMBL" id="GGEC01055571">
    <property type="protein sequence ID" value="MBX36055.1"/>
    <property type="molecule type" value="Transcribed_RNA"/>
</dbReference>
<sequence length="16" mass="1892">MEYSRYVIGAQVSLEF</sequence>